<dbReference type="AlphaFoldDB" id="A0A1M5Q398"/>
<gene>
    <name evidence="2" type="ORF">SAMN05443636_1734</name>
</gene>
<evidence type="ECO:0000313" key="3">
    <source>
        <dbReference type="Proteomes" id="UP000184357"/>
    </source>
</evidence>
<dbReference type="EMBL" id="FQWV01000004">
    <property type="protein sequence ID" value="SHH08747.1"/>
    <property type="molecule type" value="Genomic_DNA"/>
</dbReference>
<keyword evidence="1" id="KW-1133">Transmembrane helix</keyword>
<feature type="transmembrane region" description="Helical" evidence="1">
    <location>
        <begin position="44"/>
        <end position="63"/>
    </location>
</feature>
<name>A0A1M5Q398_9EURY</name>
<keyword evidence="3" id="KW-1185">Reference proteome</keyword>
<sequence length="162" mass="15623">MRGRGQTRTTLRYRVSEPALAGLTAGAVVVPAPLFAAAVAVDGWTAGLVGLAAAVGVALHAGLAAARDDDGALSAADEPLRRAAFAGGGAFLAGALPALVVLSNLGVGYLLAVGVVAVELAIIASLRVRLVGRDVLEAAVRVALGGALAAAIGAGVGSLAGL</sequence>
<feature type="transmembrane region" description="Helical" evidence="1">
    <location>
        <begin position="83"/>
        <end position="102"/>
    </location>
</feature>
<protein>
    <recommendedName>
        <fullName evidence="4">VIT family protein</fullName>
    </recommendedName>
</protein>
<reference evidence="2 3" key="1">
    <citation type="submission" date="2016-11" db="EMBL/GenBank/DDBJ databases">
        <authorList>
            <person name="Jaros S."/>
            <person name="Januszkiewicz K."/>
            <person name="Wedrychowicz H."/>
        </authorList>
    </citation>
    <scope>NUCLEOTIDE SEQUENCE [LARGE SCALE GENOMIC DNA]</scope>
    <source>
        <strain evidence="2 3">DSM 9297</strain>
    </source>
</reference>
<organism evidence="2 3">
    <name type="scientific">Halobaculum gomorrense</name>
    <dbReference type="NCBI Taxonomy" id="43928"/>
    <lineage>
        <taxon>Archaea</taxon>
        <taxon>Methanobacteriati</taxon>
        <taxon>Methanobacteriota</taxon>
        <taxon>Stenosarchaea group</taxon>
        <taxon>Halobacteria</taxon>
        <taxon>Halobacteriales</taxon>
        <taxon>Haloferacaceae</taxon>
        <taxon>Halobaculum</taxon>
    </lineage>
</organism>
<evidence type="ECO:0000313" key="2">
    <source>
        <dbReference type="EMBL" id="SHH08747.1"/>
    </source>
</evidence>
<feature type="transmembrane region" description="Helical" evidence="1">
    <location>
        <begin position="108"/>
        <end position="126"/>
    </location>
</feature>
<proteinExistence type="predicted"/>
<keyword evidence="1" id="KW-0812">Transmembrane</keyword>
<dbReference type="Proteomes" id="UP000184357">
    <property type="component" value="Unassembled WGS sequence"/>
</dbReference>
<feature type="transmembrane region" description="Helical" evidence="1">
    <location>
        <begin position="138"/>
        <end position="160"/>
    </location>
</feature>
<dbReference type="RefSeq" id="WP_073308562.1">
    <property type="nucleotide sequence ID" value="NZ_FQWV01000004.1"/>
</dbReference>
<evidence type="ECO:0000256" key="1">
    <source>
        <dbReference type="SAM" id="Phobius"/>
    </source>
</evidence>
<accession>A0A1M5Q398</accession>
<dbReference type="STRING" id="43928.SAMN05443636_1734"/>
<keyword evidence="1" id="KW-0472">Membrane</keyword>
<evidence type="ECO:0008006" key="4">
    <source>
        <dbReference type="Google" id="ProtNLM"/>
    </source>
</evidence>
<feature type="transmembrane region" description="Helical" evidence="1">
    <location>
        <begin position="20"/>
        <end position="38"/>
    </location>
</feature>